<evidence type="ECO:0008006" key="4">
    <source>
        <dbReference type="Google" id="ProtNLM"/>
    </source>
</evidence>
<evidence type="ECO:0000313" key="2">
    <source>
        <dbReference type="EMBL" id="MCW1934105.1"/>
    </source>
</evidence>
<organism evidence="2 3">
    <name type="scientific">Pararhodobacter zhoushanensis</name>
    <dbReference type="NCBI Taxonomy" id="2479545"/>
    <lineage>
        <taxon>Bacteria</taxon>
        <taxon>Pseudomonadati</taxon>
        <taxon>Pseudomonadota</taxon>
        <taxon>Alphaproteobacteria</taxon>
        <taxon>Rhodobacterales</taxon>
        <taxon>Paracoccaceae</taxon>
        <taxon>Pararhodobacter</taxon>
    </lineage>
</organism>
<name>A0ABT3H2Y5_9RHOB</name>
<keyword evidence="1" id="KW-0812">Transmembrane</keyword>
<protein>
    <recommendedName>
        <fullName evidence="4">Holin of 3TMs, for gene-transfer release</fullName>
    </recommendedName>
</protein>
<comment type="caution">
    <text evidence="2">The sequence shown here is derived from an EMBL/GenBank/DDBJ whole genome shotgun (WGS) entry which is preliminary data.</text>
</comment>
<dbReference type="EMBL" id="JAPDFL010000001">
    <property type="protein sequence ID" value="MCW1934105.1"/>
    <property type="molecule type" value="Genomic_DNA"/>
</dbReference>
<reference evidence="2 3" key="1">
    <citation type="submission" date="2022-10" db="EMBL/GenBank/DDBJ databases">
        <title>Pararhodobacter sp. nov., isolated from marine algae.</title>
        <authorList>
            <person name="Choi B.J."/>
            <person name="Kim J.M."/>
            <person name="Lee J.K."/>
            <person name="Choi D.G."/>
            <person name="Jeon C.O."/>
        </authorList>
    </citation>
    <scope>NUCLEOTIDE SEQUENCE [LARGE SCALE GENOMIC DNA]</scope>
    <source>
        <strain evidence="2 3">ZQ420</strain>
    </source>
</reference>
<keyword evidence="1" id="KW-1133">Transmembrane helix</keyword>
<feature type="transmembrane region" description="Helical" evidence="1">
    <location>
        <begin position="137"/>
        <end position="156"/>
    </location>
</feature>
<accession>A0ABT3H2Y5</accession>
<dbReference type="RefSeq" id="WP_264506930.1">
    <property type="nucleotide sequence ID" value="NZ_JAPDFL010000001.1"/>
</dbReference>
<feature type="transmembrane region" description="Helical" evidence="1">
    <location>
        <begin position="107"/>
        <end position="130"/>
    </location>
</feature>
<sequence length="175" mass="18757">MSSALTALALQIGVPIVGRILTRRLGAQNAQLATDVIGAVASRLGVSADEAEALAESDPPRVVDALRQVETMAPEMVALHAAALEGQYALLMAEQRGPWWGWAWRPAFMWLLAGLWLWTVVLLHIANAIWRIALPPIDPGVLLSVTGIYAALYMGGHTVKDWVRISRQGTSGGAS</sequence>
<keyword evidence="1" id="KW-0472">Membrane</keyword>
<gene>
    <name evidence="2" type="ORF">OKW52_18050</name>
</gene>
<evidence type="ECO:0000313" key="3">
    <source>
        <dbReference type="Proteomes" id="UP001208938"/>
    </source>
</evidence>
<keyword evidence="3" id="KW-1185">Reference proteome</keyword>
<dbReference type="Proteomes" id="UP001208938">
    <property type="component" value="Unassembled WGS sequence"/>
</dbReference>
<evidence type="ECO:0000256" key="1">
    <source>
        <dbReference type="SAM" id="Phobius"/>
    </source>
</evidence>
<proteinExistence type="predicted"/>